<keyword evidence="1 3" id="KW-0479">Metal-binding</keyword>
<evidence type="ECO:0000313" key="6">
    <source>
        <dbReference type="EMBL" id="CAL4113645.1"/>
    </source>
</evidence>
<keyword evidence="7" id="KW-1185">Reference proteome</keyword>
<dbReference type="PANTHER" id="PTHR47156">
    <property type="entry name" value="PROTEIN CBG20824"/>
    <property type="match status" value="1"/>
</dbReference>
<dbReference type="InterPro" id="IPR001841">
    <property type="entry name" value="Znf_RING"/>
</dbReference>
<dbReference type="SUPFAM" id="SSF57850">
    <property type="entry name" value="RING/U-box"/>
    <property type="match status" value="1"/>
</dbReference>
<dbReference type="SMART" id="SM00184">
    <property type="entry name" value="RING"/>
    <property type="match status" value="1"/>
</dbReference>
<dbReference type="Proteomes" id="UP001497623">
    <property type="component" value="Unassembled WGS sequence"/>
</dbReference>
<dbReference type="GO" id="GO:0008270">
    <property type="term" value="F:zinc ion binding"/>
    <property type="evidence" value="ECO:0007669"/>
    <property type="project" value="UniProtKB-KW"/>
</dbReference>
<proteinExistence type="predicted"/>
<evidence type="ECO:0000259" key="5">
    <source>
        <dbReference type="PROSITE" id="PS50089"/>
    </source>
</evidence>
<gene>
    <name evidence="6" type="ORF">MNOR_LOCUS20167</name>
</gene>
<dbReference type="InterPro" id="IPR052667">
    <property type="entry name" value="E3_ubiquitin-ligase_RING"/>
</dbReference>
<protein>
    <recommendedName>
        <fullName evidence="5">RING-type domain-containing protein</fullName>
    </recommendedName>
</protein>
<organism evidence="6 7">
    <name type="scientific">Meganyctiphanes norvegica</name>
    <name type="common">Northern krill</name>
    <name type="synonym">Thysanopoda norvegica</name>
    <dbReference type="NCBI Taxonomy" id="48144"/>
    <lineage>
        <taxon>Eukaryota</taxon>
        <taxon>Metazoa</taxon>
        <taxon>Ecdysozoa</taxon>
        <taxon>Arthropoda</taxon>
        <taxon>Crustacea</taxon>
        <taxon>Multicrustacea</taxon>
        <taxon>Malacostraca</taxon>
        <taxon>Eumalacostraca</taxon>
        <taxon>Eucarida</taxon>
        <taxon>Euphausiacea</taxon>
        <taxon>Euphausiidae</taxon>
        <taxon>Meganyctiphanes</taxon>
    </lineage>
</organism>
<dbReference type="PANTHER" id="PTHR47156:SF6">
    <property type="entry name" value="C2H2-TYPE DOMAIN-CONTAINING PROTEIN-RELATED"/>
    <property type="match status" value="1"/>
</dbReference>
<dbReference type="CDD" id="cd22249">
    <property type="entry name" value="UDM1_RNF168_RNF169-like"/>
    <property type="match status" value="1"/>
</dbReference>
<feature type="domain" description="RING-type" evidence="5">
    <location>
        <begin position="6"/>
        <end position="49"/>
    </location>
</feature>
<dbReference type="Pfam" id="PF13639">
    <property type="entry name" value="zf-RING_2"/>
    <property type="match status" value="1"/>
</dbReference>
<comment type="caution">
    <text evidence="6">The sequence shown here is derived from an EMBL/GenBank/DDBJ whole genome shotgun (WGS) entry which is preliminary data.</text>
</comment>
<dbReference type="EMBL" id="CAXKWB010015387">
    <property type="protein sequence ID" value="CAL4113645.1"/>
    <property type="molecule type" value="Genomic_DNA"/>
</dbReference>
<keyword evidence="2" id="KW-0862">Zinc</keyword>
<dbReference type="PROSITE" id="PS50089">
    <property type="entry name" value="ZF_RING_2"/>
    <property type="match status" value="1"/>
</dbReference>
<dbReference type="Gene3D" id="3.30.40.10">
    <property type="entry name" value="Zinc/RING finger domain, C3HC4 (zinc finger)"/>
    <property type="match status" value="1"/>
</dbReference>
<accession>A0AAV2R385</accession>
<feature type="coiled-coil region" evidence="4">
    <location>
        <begin position="157"/>
        <end position="191"/>
    </location>
</feature>
<sequence length="457" mass="50536">MDETECIICFAHYDDKEHRPRSLTCGHTTCSACLEKAIKAPPTKCPKCRAPFSAGNVKDIPVNFALEGVMKLLNIYQNAKGNDLPDCLEHQLPVSHRCSTHKAWICQRCVTDDHSLVSCKVTTTSEELNLRKSTQLDKSLPLRNTFEESCKKSDDCREQIKKLIEEDNEEIIRLQKEIERKKTAKVQKEEKLVMFNQKQGMLKNKGSSYDEAVASLKSADTIKDVSRYSLEVQSQAEHLQLISKEIENEVDLMLLAAKVTTESSVELSLANHKLSASPPHNFQFPDESNPPMTDGILTFMDIAWPNQEPRRVYIKMLGNTARVRQHLLLITGHCGPSYIGLNFNNLVDQGKPGEYLISDTYDGGKAAPLLEDVTATDIVKHAAKAGLVAGAVFIADGGNKNKNNGIFGIYVSDEPGKGNKSGFGHVISGLEIVKDVAKSNNRLGIKIVSCGLVLERG</sequence>
<evidence type="ECO:0000256" key="2">
    <source>
        <dbReference type="ARBA" id="ARBA00022833"/>
    </source>
</evidence>
<reference evidence="6 7" key="1">
    <citation type="submission" date="2024-05" db="EMBL/GenBank/DDBJ databases">
        <authorList>
            <person name="Wallberg A."/>
        </authorList>
    </citation>
    <scope>NUCLEOTIDE SEQUENCE [LARGE SCALE GENOMIC DNA]</scope>
</reference>
<evidence type="ECO:0000256" key="4">
    <source>
        <dbReference type="SAM" id="Coils"/>
    </source>
</evidence>
<evidence type="ECO:0000256" key="3">
    <source>
        <dbReference type="PROSITE-ProRule" id="PRU00175"/>
    </source>
</evidence>
<keyword evidence="4" id="KW-0175">Coiled coil</keyword>
<feature type="non-terminal residue" evidence="6">
    <location>
        <position position="457"/>
    </location>
</feature>
<name>A0AAV2R385_MEGNR</name>
<evidence type="ECO:0000256" key="1">
    <source>
        <dbReference type="ARBA" id="ARBA00022771"/>
    </source>
</evidence>
<keyword evidence="1 3" id="KW-0863">Zinc-finger</keyword>
<evidence type="ECO:0000313" key="7">
    <source>
        <dbReference type="Proteomes" id="UP001497623"/>
    </source>
</evidence>
<dbReference type="AlphaFoldDB" id="A0AAV2R385"/>
<dbReference type="InterPro" id="IPR013083">
    <property type="entry name" value="Znf_RING/FYVE/PHD"/>
</dbReference>